<evidence type="ECO:0000313" key="3">
    <source>
        <dbReference type="EMBL" id="KAK6334467.1"/>
    </source>
</evidence>
<feature type="compositionally biased region" description="Low complexity" evidence="1">
    <location>
        <begin position="165"/>
        <end position="185"/>
    </location>
</feature>
<organism evidence="3 4">
    <name type="scientific">Orbilia blumenaviensis</name>
    <dbReference type="NCBI Taxonomy" id="1796055"/>
    <lineage>
        <taxon>Eukaryota</taxon>
        <taxon>Fungi</taxon>
        <taxon>Dikarya</taxon>
        <taxon>Ascomycota</taxon>
        <taxon>Pezizomycotina</taxon>
        <taxon>Orbiliomycetes</taxon>
        <taxon>Orbiliales</taxon>
        <taxon>Orbiliaceae</taxon>
        <taxon>Orbilia</taxon>
    </lineage>
</organism>
<feature type="chain" id="PRO_5043765587" description="Phytocyanin domain-containing protein" evidence="2">
    <location>
        <begin position="17"/>
        <end position="216"/>
    </location>
</feature>
<proteinExistence type="predicted"/>
<evidence type="ECO:0000313" key="4">
    <source>
        <dbReference type="Proteomes" id="UP001373714"/>
    </source>
</evidence>
<dbReference type="InterPro" id="IPR052953">
    <property type="entry name" value="Ser-rich/MCO-related"/>
</dbReference>
<evidence type="ECO:0000256" key="2">
    <source>
        <dbReference type="SAM" id="SignalP"/>
    </source>
</evidence>
<dbReference type="EMBL" id="JAVHNS010000015">
    <property type="protein sequence ID" value="KAK6334467.1"/>
    <property type="molecule type" value="Genomic_DNA"/>
</dbReference>
<dbReference type="AlphaFoldDB" id="A0AAV9U375"/>
<dbReference type="PANTHER" id="PTHR34883">
    <property type="entry name" value="SERINE-RICH PROTEIN, PUTATIVE-RELATED-RELATED"/>
    <property type="match status" value="1"/>
</dbReference>
<gene>
    <name evidence="3" type="ORF">TWF730_003681</name>
</gene>
<comment type="caution">
    <text evidence="3">The sequence shown here is derived from an EMBL/GenBank/DDBJ whole genome shotgun (WGS) entry which is preliminary data.</text>
</comment>
<dbReference type="PANTHER" id="PTHR34883:SF15">
    <property type="entry name" value="EXTRACELLULAR SERINE-RICH PROTEIN"/>
    <property type="match status" value="1"/>
</dbReference>
<dbReference type="InterPro" id="IPR008972">
    <property type="entry name" value="Cupredoxin"/>
</dbReference>
<dbReference type="CDD" id="cd00920">
    <property type="entry name" value="Cupredoxin"/>
    <property type="match status" value="1"/>
</dbReference>
<keyword evidence="4" id="KW-1185">Reference proteome</keyword>
<feature type="region of interest" description="Disordered" evidence="1">
    <location>
        <begin position="154"/>
        <end position="195"/>
    </location>
</feature>
<dbReference type="SUPFAM" id="SSF49503">
    <property type="entry name" value="Cupredoxins"/>
    <property type="match status" value="1"/>
</dbReference>
<dbReference type="Gene3D" id="2.60.40.420">
    <property type="entry name" value="Cupredoxins - blue copper proteins"/>
    <property type="match status" value="1"/>
</dbReference>
<feature type="signal peptide" evidence="2">
    <location>
        <begin position="1"/>
        <end position="16"/>
    </location>
</feature>
<accession>A0AAV9U375</accession>
<dbReference type="Proteomes" id="UP001373714">
    <property type="component" value="Unassembled WGS sequence"/>
</dbReference>
<reference evidence="3 4" key="1">
    <citation type="submission" date="2019-10" db="EMBL/GenBank/DDBJ databases">
        <authorList>
            <person name="Palmer J.M."/>
        </authorList>
    </citation>
    <scope>NUCLEOTIDE SEQUENCE [LARGE SCALE GENOMIC DNA]</scope>
    <source>
        <strain evidence="3 4">TWF730</strain>
    </source>
</reference>
<keyword evidence="2" id="KW-0732">Signal</keyword>
<evidence type="ECO:0008006" key="5">
    <source>
        <dbReference type="Google" id="ProtNLM"/>
    </source>
</evidence>
<protein>
    <recommendedName>
        <fullName evidence="5">Phytocyanin domain-containing protein</fullName>
    </recommendedName>
</protein>
<evidence type="ECO:0000256" key="1">
    <source>
        <dbReference type="SAM" id="MobiDB-lite"/>
    </source>
</evidence>
<sequence>MHAFLMLATLASLAVGQTVHTVNVGAGGLNFSPDSITAKQGDTVQFVFRGGNHTVTQAAFDKPCNPVTRGFSSGFTGSTSESFSIILANTDPIYFYCALDTHCQLGMVGAINPPSTGNTLAAFKSAAANARTQSTPSSPFGGVISVQGGAVSTAPGAVQSGGGSTARAASSTSGATTTPASSSTSEPRPTGNGAMGVARDITNVLVGIIGAAAFLL</sequence>
<name>A0AAV9U375_9PEZI</name>